<dbReference type="CDD" id="cd12148">
    <property type="entry name" value="fungal_TF_MHR"/>
    <property type="match status" value="1"/>
</dbReference>
<feature type="region of interest" description="Disordered" evidence="7">
    <location>
        <begin position="179"/>
        <end position="199"/>
    </location>
</feature>
<feature type="compositionally biased region" description="Polar residues" evidence="7">
    <location>
        <begin position="20"/>
        <end position="44"/>
    </location>
</feature>
<proteinExistence type="predicted"/>
<protein>
    <recommendedName>
        <fullName evidence="8">Zn(2)-C6 fungal-type domain-containing protein</fullName>
    </recommendedName>
</protein>
<dbReference type="Gene3D" id="4.10.240.10">
    <property type="entry name" value="Zn(2)-C6 fungal-type DNA-binding domain"/>
    <property type="match status" value="1"/>
</dbReference>
<feature type="domain" description="Zn(2)-C6 fungal-type" evidence="8">
    <location>
        <begin position="47"/>
        <end position="76"/>
    </location>
</feature>
<dbReference type="GO" id="GO:0003677">
    <property type="term" value="F:DNA binding"/>
    <property type="evidence" value="ECO:0007669"/>
    <property type="project" value="UniProtKB-KW"/>
</dbReference>
<feature type="compositionally biased region" description="Acidic residues" evidence="7">
    <location>
        <begin position="243"/>
        <end position="252"/>
    </location>
</feature>
<evidence type="ECO:0000259" key="8">
    <source>
        <dbReference type="PROSITE" id="PS50048"/>
    </source>
</evidence>
<accession>A0AAD6HQX6</accession>
<dbReference type="PANTHER" id="PTHR31001:SF57">
    <property type="entry name" value="ZN(II)2CYS6 TRANSCRIPTION FACTOR (EUROFUNG)"/>
    <property type="match status" value="1"/>
</dbReference>
<keyword evidence="3" id="KW-0805">Transcription regulation</keyword>
<feature type="compositionally biased region" description="Basic and acidic residues" evidence="7">
    <location>
        <begin position="103"/>
        <end position="114"/>
    </location>
</feature>
<keyword evidence="6" id="KW-0539">Nucleus</keyword>
<reference evidence="9" key="1">
    <citation type="journal article" date="2023" name="IMA Fungus">
        <title>Comparative genomic study of the Penicillium genus elucidates a diverse pangenome and 15 lateral gene transfer events.</title>
        <authorList>
            <person name="Petersen C."/>
            <person name="Sorensen T."/>
            <person name="Nielsen M.R."/>
            <person name="Sondergaard T.E."/>
            <person name="Sorensen J.L."/>
            <person name="Fitzpatrick D.A."/>
            <person name="Frisvad J.C."/>
            <person name="Nielsen K.L."/>
        </authorList>
    </citation>
    <scope>NUCLEOTIDE SEQUENCE</scope>
    <source>
        <strain evidence="9">IBT 17514</strain>
    </source>
</reference>
<dbReference type="InterPro" id="IPR001138">
    <property type="entry name" value="Zn2Cys6_DnaBD"/>
</dbReference>
<dbReference type="PROSITE" id="PS50048">
    <property type="entry name" value="ZN2_CY6_FUNGAL_2"/>
    <property type="match status" value="1"/>
</dbReference>
<gene>
    <name evidence="9" type="ORF">N7493_003808</name>
</gene>
<dbReference type="PROSITE" id="PS00463">
    <property type="entry name" value="ZN2_CY6_FUNGAL_1"/>
    <property type="match status" value="1"/>
</dbReference>
<dbReference type="GO" id="GO:0000981">
    <property type="term" value="F:DNA-binding transcription factor activity, RNA polymerase II-specific"/>
    <property type="evidence" value="ECO:0007669"/>
    <property type="project" value="InterPro"/>
</dbReference>
<keyword evidence="4" id="KW-0238">DNA-binding</keyword>
<evidence type="ECO:0000256" key="3">
    <source>
        <dbReference type="ARBA" id="ARBA00023015"/>
    </source>
</evidence>
<dbReference type="PANTHER" id="PTHR31001">
    <property type="entry name" value="UNCHARACTERIZED TRANSCRIPTIONAL REGULATORY PROTEIN"/>
    <property type="match status" value="1"/>
</dbReference>
<feature type="region of interest" description="Disordered" evidence="7">
    <location>
        <begin position="103"/>
        <end position="141"/>
    </location>
</feature>
<dbReference type="InterPro" id="IPR050613">
    <property type="entry name" value="Sec_Metabolite_Reg"/>
</dbReference>
<dbReference type="InterPro" id="IPR007219">
    <property type="entry name" value="XnlR_reg_dom"/>
</dbReference>
<dbReference type="EMBL" id="JAQJAN010000004">
    <property type="protein sequence ID" value="KAJ5732327.1"/>
    <property type="molecule type" value="Genomic_DNA"/>
</dbReference>
<evidence type="ECO:0000256" key="5">
    <source>
        <dbReference type="ARBA" id="ARBA00023163"/>
    </source>
</evidence>
<evidence type="ECO:0000256" key="4">
    <source>
        <dbReference type="ARBA" id="ARBA00023125"/>
    </source>
</evidence>
<dbReference type="GO" id="GO:0008270">
    <property type="term" value="F:zinc ion binding"/>
    <property type="evidence" value="ECO:0007669"/>
    <property type="project" value="InterPro"/>
</dbReference>
<feature type="compositionally biased region" description="Polar residues" evidence="7">
    <location>
        <begin position="119"/>
        <end position="131"/>
    </location>
</feature>
<comment type="subcellular location">
    <subcellularLocation>
        <location evidence="1">Nucleus</location>
    </subcellularLocation>
</comment>
<feature type="region of interest" description="Disordered" evidence="7">
    <location>
        <begin position="240"/>
        <end position="267"/>
    </location>
</feature>
<evidence type="ECO:0000313" key="9">
    <source>
        <dbReference type="EMBL" id="KAJ5732327.1"/>
    </source>
</evidence>
<feature type="region of interest" description="Disordered" evidence="7">
    <location>
        <begin position="1"/>
        <end position="44"/>
    </location>
</feature>
<evidence type="ECO:0000256" key="7">
    <source>
        <dbReference type="SAM" id="MobiDB-lite"/>
    </source>
</evidence>
<evidence type="ECO:0000256" key="6">
    <source>
        <dbReference type="ARBA" id="ARBA00023242"/>
    </source>
</evidence>
<comment type="caution">
    <text evidence="9">The sequence shown here is derived from an EMBL/GenBank/DDBJ whole genome shotgun (WGS) entry which is preliminary data.</text>
</comment>
<dbReference type="SUPFAM" id="SSF57701">
    <property type="entry name" value="Zn2/Cys6 DNA-binding domain"/>
    <property type="match status" value="1"/>
</dbReference>
<dbReference type="InterPro" id="IPR036864">
    <property type="entry name" value="Zn2-C6_fun-type_DNA-bd_sf"/>
</dbReference>
<dbReference type="SMART" id="SM00066">
    <property type="entry name" value="GAL4"/>
    <property type="match status" value="1"/>
</dbReference>
<organism evidence="9 10">
    <name type="scientific">Penicillium malachiteum</name>
    <dbReference type="NCBI Taxonomy" id="1324776"/>
    <lineage>
        <taxon>Eukaryota</taxon>
        <taxon>Fungi</taxon>
        <taxon>Dikarya</taxon>
        <taxon>Ascomycota</taxon>
        <taxon>Pezizomycotina</taxon>
        <taxon>Eurotiomycetes</taxon>
        <taxon>Eurotiomycetidae</taxon>
        <taxon>Eurotiales</taxon>
        <taxon>Aspergillaceae</taxon>
        <taxon>Penicillium</taxon>
    </lineage>
</organism>
<dbReference type="SMART" id="SM00906">
    <property type="entry name" value="Fungal_trans"/>
    <property type="match status" value="1"/>
</dbReference>
<dbReference type="GO" id="GO:0006351">
    <property type="term" value="P:DNA-templated transcription"/>
    <property type="evidence" value="ECO:0007669"/>
    <property type="project" value="InterPro"/>
</dbReference>
<evidence type="ECO:0000256" key="2">
    <source>
        <dbReference type="ARBA" id="ARBA00022723"/>
    </source>
</evidence>
<keyword evidence="2" id="KW-0479">Metal-binding</keyword>
<dbReference type="Pfam" id="PF04082">
    <property type="entry name" value="Fungal_trans"/>
    <property type="match status" value="1"/>
</dbReference>
<reference evidence="9" key="2">
    <citation type="submission" date="2023-01" db="EMBL/GenBank/DDBJ databases">
        <authorList>
            <person name="Petersen C."/>
        </authorList>
    </citation>
    <scope>NUCLEOTIDE SEQUENCE</scope>
    <source>
        <strain evidence="9">IBT 17514</strain>
    </source>
</reference>
<dbReference type="AlphaFoldDB" id="A0AAD6HQX6"/>
<dbReference type="Pfam" id="PF00172">
    <property type="entry name" value="Zn_clus"/>
    <property type="match status" value="1"/>
</dbReference>
<dbReference type="GO" id="GO:0005634">
    <property type="term" value="C:nucleus"/>
    <property type="evidence" value="ECO:0007669"/>
    <property type="project" value="UniProtKB-SubCell"/>
</dbReference>
<name>A0AAD6HQX6_9EURO</name>
<evidence type="ECO:0000256" key="1">
    <source>
        <dbReference type="ARBA" id="ARBA00004123"/>
    </source>
</evidence>
<dbReference type="CDD" id="cd00067">
    <property type="entry name" value="GAL4"/>
    <property type="match status" value="1"/>
</dbReference>
<sequence length="804" mass="89769">MDSTSSGIPDVSTFEPSPIPNTATTAKIGQVSSESPATGATGTRLRSCTFCRSRKIKCDRKQPCGNCARTTNQCSYPSGPGRAPKRPRPSERELLHGILKHVIEQDKRQREKLEGSNAAEGSSHNVPQTIPSPDDELRKPAATQKTICAKITEILNMCEQLEGYQATAHKLEEALRALPGTEERIQKPPPITPSLEDESSQVEQQFGRLVIDETRSCYVSNVLWANLGDEIEELRDLLHEPDSESDDTDDNFDTSTEGSPGETASVKGSNAAVMGFHTLAQSLRSYHPSPSRSVALLEIFKQNVAPMVQIFHMPTLVRSYWDAADSHGAMSRPTEALIFAIYYSAVISMECHHCQHILGMPRATALKHFQFATQQAMARANLLNTQIMVLVQAAVLFLSALRHEDASRTTWSLTALIVHIARAMGLHRDGAAFGLRPLETELRRRLWWQICLLDVQSAEYHGSEPIVDESMFDTRTPLNINDRDLTAGMTEPPAEREGATEMTFCLIRCEVMRVVWKTGYTQPNMPPLGQTAEGLSFHDRMALAKNLQDCLQERYLKHCDPSTPFSALCVTVAQLVIARTWLVVYYPLIHKDRGAALPSDTRDRLFLTSIKVLEMSHTILTNQDLAQWQWHSKTHIQWHAVAFVLSEICSRPPSADCDRAWEYVQTICNRWKEHRGSLWRPIKRLMAKARSIREIQRTNTIGANGNWQVEGNASFLIHPPPSEPYLVAGFTPGTAAVPDMQVQTPSFDDGGGPLPGAPLDPLFFDMFPAENSFNLLPIIADSSEFDDNSMANWIMYPYDSSMEF</sequence>
<keyword evidence="10" id="KW-1185">Reference proteome</keyword>
<dbReference type="Proteomes" id="UP001215712">
    <property type="component" value="Unassembled WGS sequence"/>
</dbReference>
<evidence type="ECO:0000313" key="10">
    <source>
        <dbReference type="Proteomes" id="UP001215712"/>
    </source>
</evidence>
<keyword evidence="5" id="KW-0804">Transcription</keyword>